<accession>A0ABN7X4A4</accession>
<evidence type="ECO:0000313" key="1">
    <source>
        <dbReference type="EMBL" id="CAG8847782.1"/>
    </source>
</evidence>
<sequence>SVAQFDITTKQLYEWTTKKKALQNVSAYFKQLNTSAHFKYLLLEANFKNWVKSLRLQQKIVY</sequence>
<dbReference type="EMBL" id="CAJVQB010089254">
    <property type="protein sequence ID" value="CAG8847782.1"/>
    <property type="molecule type" value="Genomic_DNA"/>
</dbReference>
<protein>
    <submittedName>
        <fullName evidence="1">45426_t:CDS:1</fullName>
    </submittedName>
</protein>
<evidence type="ECO:0000313" key="2">
    <source>
        <dbReference type="Proteomes" id="UP000789901"/>
    </source>
</evidence>
<name>A0ABN7X4A4_GIGMA</name>
<keyword evidence="2" id="KW-1185">Reference proteome</keyword>
<organism evidence="1 2">
    <name type="scientific">Gigaspora margarita</name>
    <dbReference type="NCBI Taxonomy" id="4874"/>
    <lineage>
        <taxon>Eukaryota</taxon>
        <taxon>Fungi</taxon>
        <taxon>Fungi incertae sedis</taxon>
        <taxon>Mucoromycota</taxon>
        <taxon>Glomeromycotina</taxon>
        <taxon>Glomeromycetes</taxon>
        <taxon>Diversisporales</taxon>
        <taxon>Gigasporaceae</taxon>
        <taxon>Gigaspora</taxon>
    </lineage>
</organism>
<gene>
    <name evidence="1" type="ORF">GMARGA_LOCUS38844</name>
</gene>
<feature type="non-terminal residue" evidence="1">
    <location>
        <position position="1"/>
    </location>
</feature>
<proteinExistence type="predicted"/>
<reference evidence="1 2" key="1">
    <citation type="submission" date="2021-06" db="EMBL/GenBank/DDBJ databases">
        <authorList>
            <person name="Kallberg Y."/>
            <person name="Tangrot J."/>
            <person name="Rosling A."/>
        </authorList>
    </citation>
    <scope>NUCLEOTIDE SEQUENCE [LARGE SCALE GENOMIC DNA]</scope>
    <source>
        <strain evidence="1 2">120-4 pot B 10/14</strain>
    </source>
</reference>
<dbReference type="Proteomes" id="UP000789901">
    <property type="component" value="Unassembled WGS sequence"/>
</dbReference>
<comment type="caution">
    <text evidence="1">The sequence shown here is derived from an EMBL/GenBank/DDBJ whole genome shotgun (WGS) entry which is preliminary data.</text>
</comment>